<gene>
    <name evidence="6" type="ORF">B0I35DRAFT_372263</name>
</gene>
<dbReference type="PROSITE" id="PS00678">
    <property type="entry name" value="WD_REPEATS_1"/>
    <property type="match status" value="1"/>
</dbReference>
<reference evidence="6" key="1">
    <citation type="journal article" date="2021" name="Nat. Commun.">
        <title>Genetic determinants of endophytism in the Arabidopsis root mycobiome.</title>
        <authorList>
            <person name="Mesny F."/>
            <person name="Miyauchi S."/>
            <person name="Thiergart T."/>
            <person name="Pickel B."/>
            <person name="Atanasova L."/>
            <person name="Karlsson M."/>
            <person name="Huettel B."/>
            <person name="Barry K.W."/>
            <person name="Haridas S."/>
            <person name="Chen C."/>
            <person name="Bauer D."/>
            <person name="Andreopoulos W."/>
            <person name="Pangilinan J."/>
            <person name="LaButti K."/>
            <person name="Riley R."/>
            <person name="Lipzen A."/>
            <person name="Clum A."/>
            <person name="Drula E."/>
            <person name="Henrissat B."/>
            <person name="Kohler A."/>
            <person name="Grigoriev I.V."/>
            <person name="Martin F.M."/>
            <person name="Hacquard S."/>
        </authorList>
    </citation>
    <scope>NUCLEOTIDE SEQUENCE</scope>
    <source>
        <strain evidence="6">MPI-CAGE-CH-0235</strain>
    </source>
</reference>
<dbReference type="Proteomes" id="UP000813444">
    <property type="component" value="Unassembled WGS sequence"/>
</dbReference>
<dbReference type="InterPro" id="IPR036322">
    <property type="entry name" value="WD40_repeat_dom_sf"/>
</dbReference>
<dbReference type="GO" id="GO:0031932">
    <property type="term" value="C:TORC2 complex"/>
    <property type="evidence" value="ECO:0007669"/>
    <property type="project" value="InterPro"/>
</dbReference>
<organism evidence="6 7">
    <name type="scientific">Stachybotrys elegans</name>
    <dbReference type="NCBI Taxonomy" id="80388"/>
    <lineage>
        <taxon>Eukaryota</taxon>
        <taxon>Fungi</taxon>
        <taxon>Dikarya</taxon>
        <taxon>Ascomycota</taxon>
        <taxon>Pezizomycotina</taxon>
        <taxon>Sordariomycetes</taxon>
        <taxon>Hypocreomycetidae</taxon>
        <taxon>Hypocreales</taxon>
        <taxon>Stachybotryaceae</taxon>
        <taxon>Stachybotrys</taxon>
    </lineage>
</organism>
<evidence type="ECO:0000256" key="1">
    <source>
        <dbReference type="ARBA" id="ARBA00009890"/>
    </source>
</evidence>
<dbReference type="InterPro" id="IPR019775">
    <property type="entry name" value="WD40_repeat_CS"/>
</dbReference>
<dbReference type="PANTHER" id="PTHR19842">
    <property type="entry name" value="G BETA-LIKE PROTEIN GBL"/>
    <property type="match status" value="1"/>
</dbReference>
<dbReference type="InterPro" id="IPR001680">
    <property type="entry name" value="WD40_rpt"/>
</dbReference>
<feature type="region of interest" description="Disordered" evidence="5">
    <location>
        <begin position="47"/>
        <end position="81"/>
    </location>
</feature>
<name>A0A8K0SRY3_9HYPO</name>
<evidence type="ECO:0000256" key="4">
    <source>
        <dbReference type="PROSITE-ProRule" id="PRU00221"/>
    </source>
</evidence>
<protein>
    <recommendedName>
        <fullName evidence="8">Target of rapamycin complex subunit LST8</fullName>
    </recommendedName>
</protein>
<dbReference type="OrthoDB" id="10248252at2759"/>
<feature type="region of interest" description="Disordered" evidence="5">
    <location>
        <begin position="434"/>
        <end position="453"/>
    </location>
</feature>
<evidence type="ECO:0000256" key="3">
    <source>
        <dbReference type="ARBA" id="ARBA00022737"/>
    </source>
</evidence>
<dbReference type="Pfam" id="PF00400">
    <property type="entry name" value="WD40"/>
    <property type="match status" value="1"/>
</dbReference>
<evidence type="ECO:0000256" key="5">
    <source>
        <dbReference type="SAM" id="MobiDB-lite"/>
    </source>
</evidence>
<feature type="repeat" description="WD" evidence="4">
    <location>
        <begin position="737"/>
        <end position="778"/>
    </location>
</feature>
<keyword evidence="3" id="KW-0677">Repeat</keyword>
<evidence type="ECO:0000313" key="6">
    <source>
        <dbReference type="EMBL" id="KAH7320921.1"/>
    </source>
</evidence>
<dbReference type="PROSITE" id="PS50082">
    <property type="entry name" value="WD_REPEATS_2"/>
    <property type="match status" value="1"/>
</dbReference>
<dbReference type="SUPFAM" id="SSF50978">
    <property type="entry name" value="WD40 repeat-like"/>
    <property type="match status" value="1"/>
</dbReference>
<evidence type="ECO:0000313" key="7">
    <source>
        <dbReference type="Proteomes" id="UP000813444"/>
    </source>
</evidence>
<keyword evidence="2 4" id="KW-0853">WD repeat</keyword>
<proteinExistence type="inferred from homology"/>
<evidence type="ECO:0000256" key="2">
    <source>
        <dbReference type="ARBA" id="ARBA00022574"/>
    </source>
</evidence>
<dbReference type="GO" id="GO:0032956">
    <property type="term" value="P:regulation of actin cytoskeleton organization"/>
    <property type="evidence" value="ECO:0007669"/>
    <property type="project" value="TreeGrafter"/>
</dbReference>
<evidence type="ECO:0008006" key="8">
    <source>
        <dbReference type="Google" id="ProtNLM"/>
    </source>
</evidence>
<dbReference type="AlphaFoldDB" id="A0A8K0SRY3"/>
<feature type="compositionally biased region" description="Pro residues" evidence="5">
    <location>
        <begin position="839"/>
        <end position="851"/>
    </location>
</feature>
<dbReference type="EMBL" id="JAGPNK010000005">
    <property type="protein sequence ID" value="KAH7320921.1"/>
    <property type="molecule type" value="Genomic_DNA"/>
</dbReference>
<accession>A0A8K0SRY3</accession>
<dbReference type="GO" id="GO:0031931">
    <property type="term" value="C:TORC1 complex"/>
    <property type="evidence" value="ECO:0007669"/>
    <property type="project" value="InterPro"/>
</dbReference>
<dbReference type="InterPro" id="IPR015943">
    <property type="entry name" value="WD40/YVTN_repeat-like_dom_sf"/>
</dbReference>
<feature type="compositionally biased region" description="Basic residues" evidence="5">
    <location>
        <begin position="928"/>
        <end position="937"/>
    </location>
</feature>
<dbReference type="GO" id="GO:0031929">
    <property type="term" value="P:TOR signaling"/>
    <property type="evidence" value="ECO:0007669"/>
    <property type="project" value="InterPro"/>
</dbReference>
<dbReference type="SMART" id="SM00320">
    <property type="entry name" value="WD40"/>
    <property type="match status" value="5"/>
</dbReference>
<comment type="similarity">
    <text evidence="1">Belongs to the WD repeat LST8 family.</text>
</comment>
<feature type="region of interest" description="Disordered" evidence="5">
    <location>
        <begin position="922"/>
        <end position="947"/>
    </location>
</feature>
<comment type="caution">
    <text evidence="6">The sequence shown here is derived from an EMBL/GenBank/DDBJ whole genome shotgun (WGS) entry which is preliminary data.</text>
</comment>
<sequence>MSDGVSSQSRSLLSSTSFTSPLRQSRAFPMSVLLTRVATQPSIDLTGHNTAIPPSTTPLPFAQEAGLTRDRPPAKKRRVDSSETIQKQSLKACLTTFILPPVQRALWTVSRDESRFKELAVQAVAAVAKTPDIRCRIEETSGALLPGDKARIAERATEVVAQLARLPQFQVRPNEVLPIIRRKLRNHKPQPTTRYRSQAEPPTNVWYSLERKPYLSATQRDDLPTLLASGLPRTEVAKYQLGTVHVDFSEKEVAHIMEICLQHLRVDVPRTREFLARICYVHNVPSVVGDAIPGRSVEDVRNFCSDLLAGRTNRNGQTITLTTEPQAQDRRPKKDYSSRVASLLLAREIDGNSGWRRPNFQNEVLKVNEDRLELIAEFTNCAGDISTISWVSQNSMVCGTTAHSDSHNQQYNKPGNLLLCTVLPTSRLQAFPDHRVPRPRVTNGENSSEAMRRSQDPWLYSSVVSSDYDERQGYTYTSSFDGTVKVWQVTDNTMEVLATWRHKGNVNFVVVSKDGSGRVAAAADTPTEAVRIYTVNPHNIAESPYIALSCSRTDADDSNTWAYFPATMQWGRAPGTQHILAIGYSPRSLTNDDNDIPEEKRKTGEIVLWDAEAGCRIPISNATTANVFEVTWHPTLWRFLVATSPCGLSVDPGIRTQIHMFQPDKERPDGWFAEFQNLDCPASDINEITIMPNSFLHAYVTAACTDGKVYVWDTAQGDRPVHVLSHEDPVDECCGDREYEDTGVKFTAWGTTADRLYTGSSDGVVKVWNVRNARRPYIQKLLEAPGPISYGAFSPNHSKLAIGDATGRVFLFSIDGVGRDESLYTTVPGTARRVRRPRPYTPHPEPPPPPGYEDQDSHSIGLYSRQKYLESQQLRLVPNPVVGAVQGPMYAATGLYRLDAHEDDDPAKPLLADYDRLQRHSIEAGIGSRRKSIRRLKPPPSTGPSLQALHRSNIERDLDITSIDRDDMADLIKASAELVIDFDFDYEETPSSDEL</sequence>
<dbReference type="Gene3D" id="2.130.10.10">
    <property type="entry name" value="YVTN repeat-like/Quinoprotein amine dehydrogenase"/>
    <property type="match status" value="1"/>
</dbReference>
<keyword evidence="7" id="KW-1185">Reference proteome</keyword>
<feature type="region of interest" description="Disordered" evidence="5">
    <location>
        <begin position="828"/>
        <end position="858"/>
    </location>
</feature>
<dbReference type="PANTHER" id="PTHR19842:SF2">
    <property type="entry name" value="WD REPEAT PROTEIN (AFU_ORTHOLOGUE AFUA_5G04300)"/>
    <property type="match status" value="1"/>
</dbReference>
<dbReference type="InterPro" id="IPR037588">
    <property type="entry name" value="MLST8"/>
</dbReference>